<dbReference type="Proteomes" id="UP000201478">
    <property type="component" value="Segment"/>
</dbReference>
<accession>A0A0S3IV01</accession>
<evidence type="ECO:0000313" key="15">
    <source>
        <dbReference type="EMBL" id="ALR72191.1"/>
    </source>
</evidence>
<dbReference type="EMBL" id="KR815461">
    <property type="protein sequence ID" value="ALR70775.1"/>
    <property type="molecule type" value="Genomic_DNA"/>
</dbReference>
<evidence type="ECO:0000313" key="4">
    <source>
        <dbReference type="EMBL" id="ALR70305.1"/>
    </source>
</evidence>
<dbReference type="EMBL" id="KR815467">
    <property type="protein sequence ID" value="ALR71718.1"/>
    <property type="molecule type" value="Genomic_DNA"/>
</dbReference>
<evidence type="ECO:0000313" key="2">
    <source>
        <dbReference type="EMBL" id="ALR69991.1"/>
    </source>
</evidence>
<evidence type="ECO:0000313" key="8">
    <source>
        <dbReference type="EMBL" id="ALR71090.1"/>
    </source>
</evidence>
<evidence type="ECO:0000313" key="7">
    <source>
        <dbReference type="EMBL" id="ALR70775.1"/>
    </source>
</evidence>
<reference evidence="17" key="2">
    <citation type="submission" date="2018-01" db="EMBL/GenBank/DDBJ databases">
        <title>Biological and molecular characterization of two Anticarsia gemmatalis Multiple Nucleopolyhedrovirus clones exhibiting contrasting virulence variants.</title>
        <authorList>
            <person name="Ferreira B.C."/>
            <person name="Silva A.M.R."/>
            <person name="Melo F.L."/>
            <person name="Sanches M.M."/>
            <person name="Moscardi F."/>
            <person name="Ribeiro B.M."/>
            <person name="Sousa M.L."/>
        </authorList>
    </citation>
    <scope>NUCLEOTIDE SEQUENCE</scope>
    <source>
        <strain evidence="17">Ag-01</strain>
        <strain evidence="18">Ag-16</strain>
    </source>
</reference>
<dbReference type="EMBL" id="KR815465">
    <property type="protein sequence ID" value="ALR71406.1"/>
    <property type="molecule type" value="Genomic_DNA"/>
</dbReference>
<dbReference type="EMBL" id="KR815471">
    <property type="protein sequence ID" value="ALR72347.1"/>
    <property type="molecule type" value="Genomic_DNA"/>
</dbReference>
<name>A0A0S3IV01_9ABAC</name>
<evidence type="ECO:0000313" key="1">
    <source>
        <dbReference type="EMBL" id="ALR69833.1"/>
    </source>
</evidence>
<dbReference type="EMBL" id="KR815456">
    <property type="protein sequence ID" value="ALR69991.1"/>
    <property type="molecule type" value="Genomic_DNA"/>
</dbReference>
<evidence type="ECO:0000313" key="14">
    <source>
        <dbReference type="EMBL" id="ALR72032.1"/>
    </source>
</evidence>
<dbReference type="EMBL" id="KR815463">
    <property type="protein sequence ID" value="ALR71090.1"/>
    <property type="molecule type" value="Genomic_DNA"/>
</dbReference>
<dbReference type="EMBL" id="KR815457">
    <property type="protein sequence ID" value="ALR70148.1"/>
    <property type="molecule type" value="Genomic_DNA"/>
</dbReference>
<dbReference type="EMBL" id="KR815469">
    <property type="protein sequence ID" value="ALR72032.1"/>
    <property type="molecule type" value="Genomic_DNA"/>
</dbReference>
<evidence type="ECO:0000313" key="13">
    <source>
        <dbReference type="EMBL" id="ALR71874.1"/>
    </source>
</evidence>
<dbReference type="EMBL" id="KR815464">
    <property type="protein sequence ID" value="ALR71248.1"/>
    <property type="molecule type" value="Genomic_DNA"/>
</dbReference>
<dbReference type="EMBL" id="KR815468">
    <property type="protein sequence ID" value="ALR71874.1"/>
    <property type="molecule type" value="Genomic_DNA"/>
</dbReference>
<dbReference type="EMBL" id="MG746626">
    <property type="protein sequence ID" value="AXE72209.1"/>
    <property type="molecule type" value="Genomic_DNA"/>
</dbReference>
<dbReference type="EMBL" id="KR815455">
    <property type="protein sequence ID" value="ALR69833.1"/>
    <property type="molecule type" value="Genomic_DNA"/>
</dbReference>
<evidence type="ECO:0000313" key="19">
    <source>
        <dbReference type="Proteomes" id="UP000201478"/>
    </source>
</evidence>
<evidence type="ECO:0000313" key="11">
    <source>
        <dbReference type="EMBL" id="ALR71562.1"/>
    </source>
</evidence>
<organism evidence="1">
    <name type="scientific">Anticarsia gemmatalis multiple nucleopolyhedrovirus</name>
    <dbReference type="NCBI Taxonomy" id="268591"/>
    <lineage>
        <taxon>Viruses</taxon>
        <taxon>Viruses incertae sedis</taxon>
        <taxon>Naldaviricetes</taxon>
        <taxon>Lefavirales</taxon>
        <taxon>Baculoviridae</taxon>
        <taxon>Alphabaculovirus</taxon>
        <taxon>Alphabaculovirus angemmatalis</taxon>
    </lineage>
</organism>
<evidence type="ECO:0000313" key="10">
    <source>
        <dbReference type="EMBL" id="ALR71406.1"/>
    </source>
</evidence>
<dbReference type="GeneID" id="30144282"/>
<dbReference type="KEGG" id="vg:30144282"/>
<dbReference type="RefSeq" id="YP_009316043.1">
    <property type="nucleotide sequence ID" value="NC_031761.1"/>
</dbReference>
<evidence type="ECO:0000313" key="6">
    <source>
        <dbReference type="EMBL" id="ALR70618.1"/>
    </source>
</evidence>
<protein>
    <submittedName>
        <fullName evidence="1">Uncharacterized protein</fullName>
    </submittedName>
</protein>
<evidence type="ECO:0000313" key="17">
    <source>
        <dbReference type="EMBL" id="AXE72061.1"/>
    </source>
</evidence>
<sequence length="74" mass="8438">MRNFQSTAVYKRIALYSRFTTFCRVRAACQEQGVAVFPQNIMRNVAAVHAAYAEKTTNMSVQQFLTLANKNNVF</sequence>
<evidence type="ECO:0000313" key="16">
    <source>
        <dbReference type="EMBL" id="ALR72347.1"/>
    </source>
</evidence>
<evidence type="ECO:0000313" key="18">
    <source>
        <dbReference type="EMBL" id="AXE72209.1"/>
    </source>
</evidence>
<dbReference type="EMBL" id="KR815470">
    <property type="protein sequence ID" value="ALR72191.1"/>
    <property type="molecule type" value="Genomic_DNA"/>
</dbReference>
<evidence type="ECO:0000313" key="9">
    <source>
        <dbReference type="EMBL" id="ALR71248.1"/>
    </source>
</evidence>
<reference evidence="1 19" key="1">
    <citation type="journal article" date="2015" name="Genome Biol. Evol.">
        <title>The Pangenome of the Anticarsia gemmatalis Multiple Nucleopolyhedrovirus (AgMNPV).</title>
        <authorList>
            <person name="Brito A.F."/>
            <person name="Braconi C.T."/>
            <person name="Weidmann M."/>
            <person name="Dilcher M."/>
            <person name="Alves J.M."/>
            <person name="Gruber A."/>
            <person name="Zanotto P.M."/>
        </authorList>
    </citation>
    <scope>NUCLEOTIDE SEQUENCE</scope>
    <source>
        <strain evidence="1">AgMNPV-26</strain>
        <strain evidence="2">AgMNPV-27</strain>
        <strain evidence="3">AgMNPV-28</strain>
        <strain evidence="4">AgMNPV-29</strain>
        <strain evidence="5">AgMNPV-30</strain>
        <strain evidence="6">AgMNPV-31</strain>
        <strain evidence="7">AgMNPV-32</strain>
        <strain evidence="8">AgMNPV-34</strain>
        <strain evidence="9">AgMNPV-35</strain>
        <strain evidence="10">AgMNPV-36</strain>
        <strain evidence="11">AgMNPV-37</strain>
        <strain evidence="12">AgMNPV-38</strain>
        <strain evidence="13">AgMNPV-39</strain>
        <strain evidence="14">AgMNPV-40</strain>
        <strain evidence="15">AgMNPV-42</strain>
        <strain evidence="16">AgMNPV-43</strain>
    </source>
</reference>
<dbReference type="EMBL" id="MG746625">
    <property type="protein sequence ID" value="AXE72061.1"/>
    <property type="molecule type" value="Genomic_DNA"/>
</dbReference>
<evidence type="ECO:0000313" key="3">
    <source>
        <dbReference type="EMBL" id="ALR70148.1"/>
    </source>
</evidence>
<dbReference type="EMBL" id="KR815466">
    <property type="protein sequence ID" value="ALR71562.1"/>
    <property type="molecule type" value="Genomic_DNA"/>
</dbReference>
<dbReference type="EMBL" id="KR815458">
    <property type="protein sequence ID" value="ALR70305.1"/>
    <property type="molecule type" value="Genomic_DNA"/>
</dbReference>
<evidence type="ECO:0000313" key="12">
    <source>
        <dbReference type="EMBL" id="ALR71718.1"/>
    </source>
</evidence>
<gene>
    <name evidence="1" type="ORF">AGNV_026</name>
</gene>
<evidence type="ECO:0000313" key="5">
    <source>
        <dbReference type="EMBL" id="ALR70461.1"/>
    </source>
</evidence>
<dbReference type="EMBL" id="KR815460">
    <property type="protein sequence ID" value="ALR70618.1"/>
    <property type="molecule type" value="Genomic_DNA"/>
</dbReference>
<dbReference type="EMBL" id="KR815459">
    <property type="protein sequence ID" value="ALR70461.1"/>
    <property type="molecule type" value="Genomic_DNA"/>
</dbReference>
<proteinExistence type="predicted"/>